<sequence length="642" mass="71328">MATEASASRLPWVWVIEALSRCHQVDATILYDLITGMPRVSGDLEKEVREMVTWRCLESLFDPVNGLKNDCHPSLWSKIQLDSSESAETVLESILQETSASNLRNAGPDLSNRDVLSFIERKKACLPRCSLEQLKDAILQDTHPLAAALKEISGLDEIIIDGKATPARGSINSPKIKCKMLQENSPKTVEITENHAQGSPSNMDNGGLHGKKLKLHAACDVHDLANHIPSRCMKNSKLSLDGNHDNGEFSCRQSNVPCKANRAECGQNACVDEAKGDTEGCLRLRGLGDFPSEKANDTINGKPHGQELEDEANRTMKNRNEAETAYDSDKCHDEDTDVAMKKQEFLCSHHSLTRESSATTDWTEKNYCMKCSESGEVLNCSGSGCPLVIHLSCLGFSATYDNRGNLYCPFCTYSHAISEYVVAKKKASLARKELSLFIGGKTGSQMKDHSKRLSENKLNHHASRHSHEQRKERGKTAIDQQWFARGAKRKSIGTDVDCCPDDVKSSHGDERAIVLVEADCGPGTNQGGSQLRIPDQSKDENPDRIAEDENEYAITSSYTFRCHNQEISYAYPAAPQLRRKKVAWTALEEEMLKEGVRRFADSEGKVIPWKSILEFGSLAFQKGRTPTDLKDKWRNLSRGRTP</sequence>
<dbReference type="InterPro" id="IPR009057">
    <property type="entry name" value="Homeodomain-like_sf"/>
</dbReference>
<dbReference type="PANTHER" id="PTHR47863:SF4">
    <property type="entry name" value="RING_FYVE_PHD ZINC FINGER SUPERFAMILY PROTEIN"/>
    <property type="match status" value="1"/>
</dbReference>
<proteinExistence type="predicted"/>
<evidence type="ECO:0000259" key="7">
    <source>
        <dbReference type="PROSITE" id="PS50090"/>
    </source>
</evidence>
<evidence type="ECO:0000259" key="6">
    <source>
        <dbReference type="PROSITE" id="PS50016"/>
    </source>
</evidence>
<dbReference type="EMBL" id="BSYO01000034">
    <property type="protein sequence ID" value="GMH28359.1"/>
    <property type="molecule type" value="Genomic_DNA"/>
</dbReference>
<evidence type="ECO:0000313" key="8">
    <source>
        <dbReference type="EMBL" id="GMH28359.1"/>
    </source>
</evidence>
<accession>A0AAD3TFS1</accession>
<dbReference type="InterPro" id="IPR019787">
    <property type="entry name" value="Znf_PHD-finger"/>
</dbReference>
<keyword evidence="3" id="KW-0862">Zinc</keyword>
<feature type="compositionally biased region" description="Basic and acidic residues" evidence="5">
    <location>
        <begin position="446"/>
        <end position="458"/>
    </location>
</feature>
<dbReference type="PROSITE" id="PS50090">
    <property type="entry name" value="MYB_LIKE"/>
    <property type="match status" value="1"/>
</dbReference>
<evidence type="ECO:0000313" key="9">
    <source>
        <dbReference type="Proteomes" id="UP001279734"/>
    </source>
</evidence>
<gene>
    <name evidence="8" type="ORF">Nepgr_030202</name>
</gene>
<dbReference type="PANTHER" id="PTHR47863">
    <property type="entry name" value="RING/FYVE/PHD ZINC FINGER SUPERFAMILY PROTEIN"/>
    <property type="match status" value="1"/>
</dbReference>
<protein>
    <recommendedName>
        <fullName evidence="10">Myb-like domain-containing protein</fullName>
    </recommendedName>
</protein>
<evidence type="ECO:0000256" key="5">
    <source>
        <dbReference type="SAM" id="MobiDB-lite"/>
    </source>
</evidence>
<dbReference type="SUPFAM" id="SSF57903">
    <property type="entry name" value="FYVE/PHD zinc finger"/>
    <property type="match status" value="1"/>
</dbReference>
<keyword evidence="2 4" id="KW-0863">Zinc-finger</keyword>
<organism evidence="8 9">
    <name type="scientific">Nepenthes gracilis</name>
    <name type="common">Slender pitcher plant</name>
    <dbReference type="NCBI Taxonomy" id="150966"/>
    <lineage>
        <taxon>Eukaryota</taxon>
        <taxon>Viridiplantae</taxon>
        <taxon>Streptophyta</taxon>
        <taxon>Embryophyta</taxon>
        <taxon>Tracheophyta</taxon>
        <taxon>Spermatophyta</taxon>
        <taxon>Magnoliopsida</taxon>
        <taxon>eudicotyledons</taxon>
        <taxon>Gunneridae</taxon>
        <taxon>Pentapetalae</taxon>
        <taxon>Caryophyllales</taxon>
        <taxon>Nepenthaceae</taxon>
        <taxon>Nepenthes</taxon>
    </lineage>
</organism>
<evidence type="ECO:0008006" key="10">
    <source>
        <dbReference type="Google" id="ProtNLM"/>
    </source>
</evidence>
<evidence type="ECO:0000256" key="2">
    <source>
        <dbReference type="ARBA" id="ARBA00022771"/>
    </source>
</evidence>
<dbReference type="InterPro" id="IPR001005">
    <property type="entry name" value="SANT/Myb"/>
</dbReference>
<dbReference type="PROSITE" id="PS50016">
    <property type="entry name" value="ZF_PHD_2"/>
    <property type="match status" value="1"/>
</dbReference>
<feature type="compositionally biased region" description="Basic and acidic residues" evidence="5">
    <location>
        <begin position="465"/>
        <end position="476"/>
    </location>
</feature>
<dbReference type="SMART" id="SM00717">
    <property type="entry name" value="SANT"/>
    <property type="match status" value="1"/>
</dbReference>
<keyword evidence="1" id="KW-0479">Metal-binding</keyword>
<dbReference type="Proteomes" id="UP001279734">
    <property type="component" value="Unassembled WGS sequence"/>
</dbReference>
<feature type="domain" description="Myb-like" evidence="7">
    <location>
        <begin position="576"/>
        <end position="637"/>
    </location>
</feature>
<reference evidence="8" key="1">
    <citation type="submission" date="2023-05" db="EMBL/GenBank/DDBJ databases">
        <title>Nepenthes gracilis genome sequencing.</title>
        <authorList>
            <person name="Fukushima K."/>
        </authorList>
    </citation>
    <scope>NUCLEOTIDE SEQUENCE</scope>
    <source>
        <strain evidence="8">SING2019-196</strain>
    </source>
</reference>
<evidence type="ECO:0000256" key="4">
    <source>
        <dbReference type="PROSITE-ProRule" id="PRU00146"/>
    </source>
</evidence>
<dbReference type="InterPro" id="IPR011011">
    <property type="entry name" value="Znf_FYVE_PHD"/>
</dbReference>
<dbReference type="Gene3D" id="1.10.10.60">
    <property type="entry name" value="Homeodomain-like"/>
    <property type="match status" value="1"/>
</dbReference>
<dbReference type="Gene3D" id="3.30.40.10">
    <property type="entry name" value="Zinc/RING finger domain, C3HC4 (zinc finger)"/>
    <property type="match status" value="1"/>
</dbReference>
<name>A0AAD3TFS1_NEPGR</name>
<dbReference type="InterPro" id="IPR013083">
    <property type="entry name" value="Znf_RING/FYVE/PHD"/>
</dbReference>
<feature type="region of interest" description="Disordered" evidence="5">
    <location>
        <begin position="521"/>
        <end position="543"/>
    </location>
</feature>
<dbReference type="AlphaFoldDB" id="A0AAD3TFS1"/>
<keyword evidence="9" id="KW-1185">Reference proteome</keyword>
<evidence type="ECO:0000256" key="1">
    <source>
        <dbReference type="ARBA" id="ARBA00022723"/>
    </source>
</evidence>
<dbReference type="GO" id="GO:0008270">
    <property type="term" value="F:zinc ion binding"/>
    <property type="evidence" value="ECO:0007669"/>
    <property type="project" value="UniProtKB-KW"/>
</dbReference>
<feature type="region of interest" description="Disordered" evidence="5">
    <location>
        <begin position="443"/>
        <end position="476"/>
    </location>
</feature>
<dbReference type="SUPFAM" id="SSF46689">
    <property type="entry name" value="Homeodomain-like"/>
    <property type="match status" value="1"/>
</dbReference>
<feature type="domain" description="PHD-type" evidence="6">
    <location>
        <begin position="365"/>
        <end position="414"/>
    </location>
</feature>
<evidence type="ECO:0000256" key="3">
    <source>
        <dbReference type="ARBA" id="ARBA00022833"/>
    </source>
</evidence>
<dbReference type="InterPro" id="IPR001965">
    <property type="entry name" value="Znf_PHD"/>
</dbReference>
<comment type="caution">
    <text evidence="8">The sequence shown here is derived from an EMBL/GenBank/DDBJ whole genome shotgun (WGS) entry which is preliminary data.</text>
</comment>
<dbReference type="CDD" id="cd11660">
    <property type="entry name" value="SANT_TRF"/>
    <property type="match status" value="1"/>
</dbReference>
<dbReference type="SMART" id="SM00249">
    <property type="entry name" value="PHD"/>
    <property type="match status" value="1"/>
</dbReference>